<proteinExistence type="predicted"/>
<gene>
    <name evidence="2" type="ORF">LCGC14_0691930</name>
</gene>
<evidence type="ECO:0000313" key="2">
    <source>
        <dbReference type="EMBL" id="KKN44560.1"/>
    </source>
</evidence>
<sequence>MRLEKSITYYKEGAKRDAPKYINDKAYHDRLWADFDDEHKAHSSAYYYTVSGGESGSVYKANLVIAPPFIFRGDGNTFRNYNLDYFFLTSELASLKEKSYIKDIIIGTSKDANFYFTLERSQFLFWVDYSVSFNAEGTVGSVGNQGLFGSWTDTTTIENLYELYALNTMGALEQAIKIESNGQLDTILPYFTNGVPDYRFVSSEDIKRTKQLSPLYHPIVVSQGRYQELIDNGYTESEIVIDLGLVPTTLSLREKRQGYYAKISLSDKPFNYPISRITIDDTTISLSYKVENGNLYFYTSPLPGGDLPMLPPFGGPPDNLGGPPMNAGLDSILGGTLLHIYFHTIIPIDNQPQPSRLPNMPLNIDVIDTKDDNGALALAQTLSYSISDYFNQYYIAATDANFHTQFRFTWITTIWSTLFSTLILLPVTVGASMLTSGKSLGKIVASQVIRIPVAIVEETWEELYLDPLIERYFYSRVQLAGGSEELATFISMLATSVREGLGGVGSYASGKLNLGLSFSQLFQLSNQYGDSQHQTAFTETNLPIFSLFTTLLTSGFTGGFGALSLGLASLGLSLALDFASNAALYGVVVPVLDQSVAQLMSNIQNTQFSVMNSITLINSILPIASQLGIPGLLTQQIYSLNSQIQTQLDAISIHESENAKQNREKDTRTKLIKAKRLLIQLQNDIKQIEESSSLFLEMEKESYEGSLSLDISQIPKKVLSLGEDPITLLLDSEIKNNLKVFNIPGLLKLTIPQFKSFLKRRYEITYDIKIFDAPSISELDIVQRDYDRIKLLDIHETIVRKDKTTLKIKRETTLKEIFNAIDYNTINPDRSLVLVPLKSHLVDWSQHGGQPISISSLFLDDIYPGYAKLRDEQGRTFEGEGNVVEGFGDLIGAEIADKFYYEVIKYLRVRMKGIFTIDSGGIINLLWSWFDSKLKSKNVQDIISSWSDKNKAKYKSEILKYFEQRFKKPLEKMNSPELDVLINKRLDEIILRYLMEGIMDTFLLTTDNIDYRFKEMLDKFNSRGQEYQLIKAGLLRSSFGLKIFLQNFIESFYSGNFDTVYSPKPFHNPNAGSFIGEISEGFTLGDVALPAMAKAFELSGFKNIKRNNMADIFHSVQLSLGKGLPGDYRSLYNNYFGSLTDVMTRQLDNNDINIYNSEMPSNKQFFDVLVAIFQSCIVSFENKHIRGYADEGSNIKYIQDIAVDHFRTIILDKYYHIQNNLQTILDKNEYSTIPINIKDAYLIYTEEFNINANDDLVHTDPKRPSKKERKGDLGSLFYLKATKLLNEYIKDFMPFENTPQAIKDFLEDLLFYFDHSPIIKPAFASIYTKIREVATDVYGTKIISPEFYTIVAKTFAKNLGILIQPSVSGLKLVWYESFRSHLKSGIVLDPSTLPTELFIVDDDFSSVGAKLASNLPSTYFEEQNSPFLWIHRKDKNTGKISNGIMKVNLLKNRLPNDNKHAYFEGHYTINEIINGIYFDDKDGKFLISRIGYDSINKEFFVKNVDWYKDKGAIRSQINYDEIIVLNGKEINIAELVFWRTSTKVTGNSITAFIQKVRSYVIPSAPYNPLLEASPKISKRSIIIDKIIDTAVKKLPPKLDFIPEQKTERDLIFISNIISELSRPFNLGAQDLFIIDNLFQISKEYQLLSSPSSTIKLMSKYSRNTMIQALKLMNPTNEMLNEMTLYRSELKIVEGKEREVLTRNSPTIKQFWGRWLERIQFALNNPQTSSPSFFSEFAHLKKFSFTTGPDLQVIENGKDDFRLIKLVREALIGIFSYEAFTLLDHGILSFSIDSEGNYQPLYKNHPRDMLSKILVNFKIGTLIDYKSLNPFGGGRGNIGSYTVTTSMWTSSLLLGHRQSLKGYYIDKNGVKTDYEQVMVSKPPSSMLNGLYEGYPSIEFSKSDVKFNEILINQFYNDYYSSQVPPLSAGSSDYKGTIKEIIEGRQILLELYQNMFFQRIANDDVFEHFTGQGLDPVFTRDVLLDYMILDFSEHIYSPRFGGIIDRDYIKVIKIALMQGGGSIQMGSSTLGMGHTSSPLFDATNPDEGKDGLKISIDFRSFTLDKLKKVIWTLHYDANFRKDFNRDIKQIRNIEAMIKDPIIHIYTMLYNTLKTYFNDYYQQSPRSKPRTTFAISFYRPGLGGMNKGMTLMNHFPTQILKNRIDNIDAGVSSDIEFRKMIASVVYYMVKYQSTIIVKQGYSNSMINVLYASIFKILDEGYIKQNLNPNGQQIGGQLKNIYNGDAWLNSEELFDLFNDYRNGAFTLKNAFPIHLFSNLDDFDIFFAKLFNDLSTKFKGTAGDIFPTFSNFDEFLLLNRK</sequence>
<organism evidence="2">
    <name type="scientific">marine sediment metagenome</name>
    <dbReference type="NCBI Taxonomy" id="412755"/>
    <lineage>
        <taxon>unclassified sequences</taxon>
        <taxon>metagenomes</taxon>
        <taxon>ecological metagenomes</taxon>
    </lineage>
</organism>
<protein>
    <submittedName>
        <fullName evidence="2">Uncharacterized protein</fullName>
    </submittedName>
</protein>
<keyword evidence="1" id="KW-1133">Transmembrane helix</keyword>
<evidence type="ECO:0000256" key="1">
    <source>
        <dbReference type="SAM" id="Phobius"/>
    </source>
</evidence>
<keyword evidence="1" id="KW-0812">Transmembrane</keyword>
<name>A0A0F9QKB3_9ZZZZ</name>
<accession>A0A0F9QKB3</accession>
<feature type="transmembrane region" description="Helical" evidence="1">
    <location>
        <begin position="408"/>
        <end position="434"/>
    </location>
</feature>
<keyword evidence="1" id="KW-0472">Membrane</keyword>
<reference evidence="2" key="1">
    <citation type="journal article" date="2015" name="Nature">
        <title>Complex archaea that bridge the gap between prokaryotes and eukaryotes.</title>
        <authorList>
            <person name="Spang A."/>
            <person name="Saw J.H."/>
            <person name="Jorgensen S.L."/>
            <person name="Zaremba-Niedzwiedzka K."/>
            <person name="Martijn J."/>
            <person name="Lind A.E."/>
            <person name="van Eijk R."/>
            <person name="Schleper C."/>
            <person name="Guy L."/>
            <person name="Ettema T.J."/>
        </authorList>
    </citation>
    <scope>NUCLEOTIDE SEQUENCE</scope>
</reference>
<dbReference type="EMBL" id="LAZR01001444">
    <property type="protein sequence ID" value="KKN44560.1"/>
    <property type="molecule type" value="Genomic_DNA"/>
</dbReference>
<comment type="caution">
    <text evidence="2">The sequence shown here is derived from an EMBL/GenBank/DDBJ whole genome shotgun (WGS) entry which is preliminary data.</text>
</comment>